<evidence type="ECO:0000313" key="7">
    <source>
        <dbReference type="Proteomes" id="UP000285712"/>
    </source>
</evidence>
<dbReference type="PRINTS" id="PR01301">
    <property type="entry name" value="RGSPROTEIN"/>
</dbReference>
<dbReference type="InterPro" id="IPR044926">
    <property type="entry name" value="RGS_subdomain_2"/>
</dbReference>
<evidence type="ECO:0000313" key="4">
    <source>
        <dbReference type="EMBL" id="RHY90074.1"/>
    </source>
</evidence>
<reference evidence="3 8" key="2">
    <citation type="submission" date="2019-06" db="EMBL/GenBank/DDBJ databases">
        <title>Genomics analysis of Aphanomyces spp. identifies a new class of oomycete effector associated with host adaptation.</title>
        <authorList>
            <person name="Gaulin E."/>
        </authorList>
    </citation>
    <scope>NUCLEOTIDE SEQUENCE [LARGE SCALE GENOMIC DNA]</scope>
    <source>
        <strain evidence="3 8">E</strain>
    </source>
</reference>
<feature type="domain" description="RGS" evidence="2">
    <location>
        <begin position="339"/>
        <end position="462"/>
    </location>
</feature>
<feature type="domain" description="RGS" evidence="2">
    <location>
        <begin position="179"/>
        <end position="306"/>
    </location>
</feature>
<sequence>MGSFPSTSQSSKRGGTSRDFVKKDDGDKITTLPTNQNQSRVGSVCYEHLKGIPLATLLESSVGCKHFTALCTKINRDDVVQLYLALQGIRDTPESPPTATTNHPPAVIETHLRRITSTSRLNNKTIANLRISLNALGQTKSMHDVQDMISEITATLTEQEYQFWLVSQEGRDFVGESAQFEALLQDQIAMCYFHLFLVQEYSSENLEFIESVLQFESTWIHSDVETNYQQSNVTHAKRIVTLFIEENAPLQINVPSKIRIRLERKIMKDGEAPKDVFRLAKSEISTLIQRDSWPRFTKSSWWSTYLNYDMAKEKTDRPSFTTPLAKRQRIYIQFIGEDDLTSILSSDLGREHLRIFLALEMNTADGSAEFLVAIQQYRVSTSENDRSDLAQQIFDTHLADNAPAPALHVSPDIVDGAKTNLAGRHLEAVTIEFTKAGAATAAFLEVHVLPKFKMSGLYAKYRILSQQRLRVEDGHVGVTNRKSSLVC</sequence>
<dbReference type="Pfam" id="PF00615">
    <property type="entry name" value="RGS"/>
    <property type="match status" value="2"/>
</dbReference>
<accession>A0A3R7AA87</accession>
<comment type="caution">
    <text evidence="4">The sequence shown here is derived from an EMBL/GenBank/DDBJ whole genome shotgun (WGS) entry which is preliminary data.</text>
</comment>
<dbReference type="EMBL" id="VJMI01017090">
    <property type="protein sequence ID" value="KAF0715156.1"/>
    <property type="molecule type" value="Genomic_DNA"/>
</dbReference>
<dbReference type="Proteomes" id="UP000285430">
    <property type="component" value="Unassembled WGS sequence"/>
</dbReference>
<dbReference type="PANTHER" id="PTHR10845">
    <property type="entry name" value="REGULATOR OF G PROTEIN SIGNALING"/>
    <property type="match status" value="1"/>
</dbReference>
<dbReference type="PANTHER" id="PTHR10845:SF192">
    <property type="entry name" value="DOUBLE HIT, ISOFORM B"/>
    <property type="match status" value="1"/>
</dbReference>
<dbReference type="EMBL" id="QUTH01007858">
    <property type="protein sequence ID" value="RHZ03805.1"/>
    <property type="molecule type" value="Genomic_DNA"/>
</dbReference>
<dbReference type="Proteomes" id="UP000469452">
    <property type="component" value="Unassembled WGS sequence"/>
</dbReference>
<evidence type="ECO:0000313" key="5">
    <source>
        <dbReference type="EMBL" id="RHZ03805.1"/>
    </source>
</evidence>
<gene>
    <name evidence="3" type="ORF">AaE_011397</name>
    <name evidence="4" type="ORF">DYB35_002203</name>
    <name evidence="5" type="ORF">DYB37_005372</name>
</gene>
<proteinExistence type="predicted"/>
<dbReference type="InterPro" id="IPR016137">
    <property type="entry name" value="RGS"/>
</dbReference>
<dbReference type="SMART" id="SM00315">
    <property type="entry name" value="RGS"/>
    <property type="match status" value="2"/>
</dbReference>
<dbReference type="Gene3D" id="1.10.167.10">
    <property type="entry name" value="Regulator of G-protein Signalling 4, domain 2"/>
    <property type="match status" value="2"/>
</dbReference>
<evidence type="ECO:0000259" key="2">
    <source>
        <dbReference type="PROSITE" id="PS50132"/>
    </source>
</evidence>
<dbReference type="PROSITE" id="PS50132">
    <property type="entry name" value="RGS"/>
    <property type="match status" value="2"/>
</dbReference>
<feature type="compositionally biased region" description="Polar residues" evidence="1">
    <location>
        <begin position="1"/>
        <end position="14"/>
    </location>
</feature>
<feature type="region of interest" description="Disordered" evidence="1">
    <location>
        <begin position="1"/>
        <end position="35"/>
    </location>
</feature>
<reference evidence="6 7" key="1">
    <citation type="submission" date="2018-08" db="EMBL/GenBank/DDBJ databases">
        <title>Aphanomyces genome sequencing and annotation.</title>
        <authorList>
            <person name="Minardi D."/>
            <person name="Oidtmann B."/>
            <person name="Van Der Giezen M."/>
            <person name="Studholme D.J."/>
        </authorList>
    </citation>
    <scope>NUCLEOTIDE SEQUENCE [LARGE SCALE GENOMIC DNA]</scope>
    <source>
        <strain evidence="5 6">Da</strain>
        <strain evidence="4 7">Sv</strain>
    </source>
</reference>
<dbReference type="Proteomes" id="UP000285712">
    <property type="component" value="Unassembled WGS sequence"/>
</dbReference>
<evidence type="ECO:0000313" key="8">
    <source>
        <dbReference type="Proteomes" id="UP000469452"/>
    </source>
</evidence>
<dbReference type="AlphaFoldDB" id="A0A3R7AA87"/>
<evidence type="ECO:0000256" key="1">
    <source>
        <dbReference type="SAM" id="MobiDB-lite"/>
    </source>
</evidence>
<organism evidence="4 7">
    <name type="scientific">Aphanomyces astaci</name>
    <name type="common">Crayfish plague agent</name>
    <dbReference type="NCBI Taxonomy" id="112090"/>
    <lineage>
        <taxon>Eukaryota</taxon>
        <taxon>Sar</taxon>
        <taxon>Stramenopiles</taxon>
        <taxon>Oomycota</taxon>
        <taxon>Saprolegniomycetes</taxon>
        <taxon>Saprolegniales</taxon>
        <taxon>Verrucalvaceae</taxon>
        <taxon>Aphanomyces</taxon>
    </lineage>
</organism>
<dbReference type="SUPFAM" id="SSF48097">
    <property type="entry name" value="Regulator of G-protein signaling, RGS"/>
    <property type="match status" value="2"/>
</dbReference>
<feature type="compositionally biased region" description="Basic and acidic residues" evidence="1">
    <location>
        <begin position="19"/>
        <end position="28"/>
    </location>
</feature>
<dbReference type="CDD" id="cd07440">
    <property type="entry name" value="RGS"/>
    <property type="match status" value="1"/>
</dbReference>
<evidence type="ECO:0000313" key="6">
    <source>
        <dbReference type="Proteomes" id="UP000285430"/>
    </source>
</evidence>
<evidence type="ECO:0000313" key="3">
    <source>
        <dbReference type="EMBL" id="KAF0715156.1"/>
    </source>
</evidence>
<dbReference type="EMBL" id="QUTG01003846">
    <property type="protein sequence ID" value="RHY90074.1"/>
    <property type="molecule type" value="Genomic_DNA"/>
</dbReference>
<protein>
    <recommendedName>
        <fullName evidence="2">RGS domain-containing protein</fullName>
    </recommendedName>
</protein>
<name>A0A3R7AA87_APHAT</name>
<dbReference type="InterPro" id="IPR036305">
    <property type="entry name" value="RGS_sf"/>
</dbReference>